<evidence type="ECO:0000313" key="1">
    <source>
        <dbReference type="EMBL" id="MBX66977.1"/>
    </source>
</evidence>
<protein>
    <submittedName>
        <fullName evidence="1">Uncharacterized protein</fullName>
    </submittedName>
</protein>
<dbReference type="AlphaFoldDB" id="A0A2P2QJB1"/>
<proteinExistence type="predicted"/>
<accession>A0A2P2QJB1</accession>
<organism evidence="1">
    <name type="scientific">Rhizophora mucronata</name>
    <name type="common">Asiatic mangrove</name>
    <dbReference type="NCBI Taxonomy" id="61149"/>
    <lineage>
        <taxon>Eukaryota</taxon>
        <taxon>Viridiplantae</taxon>
        <taxon>Streptophyta</taxon>
        <taxon>Embryophyta</taxon>
        <taxon>Tracheophyta</taxon>
        <taxon>Spermatophyta</taxon>
        <taxon>Magnoliopsida</taxon>
        <taxon>eudicotyledons</taxon>
        <taxon>Gunneridae</taxon>
        <taxon>Pentapetalae</taxon>
        <taxon>rosids</taxon>
        <taxon>fabids</taxon>
        <taxon>Malpighiales</taxon>
        <taxon>Rhizophoraceae</taxon>
        <taxon>Rhizophora</taxon>
    </lineage>
</organism>
<name>A0A2P2QJB1_RHIMU</name>
<reference evidence="1" key="1">
    <citation type="submission" date="2018-02" db="EMBL/GenBank/DDBJ databases">
        <title>Rhizophora mucronata_Transcriptome.</title>
        <authorList>
            <person name="Meera S.P."/>
            <person name="Sreeshan A."/>
            <person name="Augustine A."/>
        </authorList>
    </citation>
    <scope>NUCLEOTIDE SEQUENCE</scope>
    <source>
        <tissue evidence="1">Leaf</tissue>
    </source>
</reference>
<sequence length="49" mass="5811">MLLSSLETFPQWNLKISVKRSTFVNRTELVYHKSKKIAADFATMLFQKY</sequence>
<dbReference type="EMBL" id="GGEC01086493">
    <property type="protein sequence ID" value="MBX66977.1"/>
    <property type="molecule type" value="Transcribed_RNA"/>
</dbReference>